<dbReference type="InterPro" id="IPR027417">
    <property type="entry name" value="P-loop_NTPase"/>
</dbReference>
<keyword evidence="9 12" id="KW-0472">Membrane</keyword>
<dbReference type="Gene3D" id="1.20.1560.10">
    <property type="entry name" value="ABC transporter type 1, transmembrane domain"/>
    <property type="match status" value="2"/>
</dbReference>
<proteinExistence type="inferred from homology"/>
<evidence type="ECO:0000256" key="3">
    <source>
        <dbReference type="ARBA" id="ARBA00022448"/>
    </source>
</evidence>
<evidence type="ECO:0000256" key="12">
    <source>
        <dbReference type="SAM" id="Phobius"/>
    </source>
</evidence>
<keyword evidence="8 12" id="KW-1133">Transmembrane helix</keyword>
<feature type="transmembrane region" description="Helical" evidence="12">
    <location>
        <begin position="183"/>
        <end position="205"/>
    </location>
</feature>
<feature type="transmembrane region" description="Helical" evidence="12">
    <location>
        <begin position="696"/>
        <end position="726"/>
    </location>
</feature>
<dbReference type="GO" id="GO:0010328">
    <property type="term" value="F:auxin influx transmembrane transporter activity"/>
    <property type="evidence" value="ECO:0007669"/>
    <property type="project" value="UniProtKB-ARBA"/>
</dbReference>
<feature type="domain" description="ABC transporter" evidence="13">
    <location>
        <begin position="369"/>
        <end position="605"/>
    </location>
</feature>
<feature type="domain" description="ABC transporter" evidence="13">
    <location>
        <begin position="1019"/>
        <end position="1255"/>
    </location>
</feature>
<feature type="transmembrane region" description="Helical" evidence="12">
    <location>
        <begin position="738"/>
        <end position="763"/>
    </location>
</feature>
<dbReference type="InterPro" id="IPR036640">
    <property type="entry name" value="ABC1_TM_sf"/>
</dbReference>
<feature type="compositionally biased region" description="Polar residues" evidence="11">
    <location>
        <begin position="634"/>
        <end position="647"/>
    </location>
</feature>
<evidence type="ECO:0000256" key="10">
    <source>
        <dbReference type="ARBA" id="ARBA00023180"/>
    </source>
</evidence>
<dbReference type="AlphaFoldDB" id="A0ABC8WG20"/>
<feature type="transmembrane region" description="Helical" evidence="12">
    <location>
        <begin position="920"/>
        <end position="949"/>
    </location>
</feature>
<keyword evidence="3" id="KW-0813">Transport</keyword>
<evidence type="ECO:0000256" key="11">
    <source>
        <dbReference type="SAM" id="MobiDB-lite"/>
    </source>
</evidence>
<dbReference type="InterPro" id="IPR003439">
    <property type="entry name" value="ABC_transporter-like_ATP-bd"/>
</dbReference>
<keyword evidence="4 12" id="KW-0812">Transmembrane</keyword>
<evidence type="ECO:0000259" key="14">
    <source>
        <dbReference type="PROSITE" id="PS50929"/>
    </source>
</evidence>
<evidence type="ECO:0000259" key="13">
    <source>
        <dbReference type="PROSITE" id="PS50893"/>
    </source>
</evidence>
<dbReference type="InterPro" id="IPR017871">
    <property type="entry name" value="ABC_transporter-like_CS"/>
</dbReference>
<evidence type="ECO:0000256" key="2">
    <source>
        <dbReference type="ARBA" id="ARBA00007577"/>
    </source>
</evidence>
<dbReference type="Pfam" id="PF00005">
    <property type="entry name" value="ABC_tran"/>
    <property type="match status" value="2"/>
</dbReference>
<feature type="transmembrane region" description="Helical" evidence="12">
    <location>
        <begin position="269"/>
        <end position="293"/>
    </location>
</feature>
<dbReference type="GO" id="GO:0010329">
    <property type="term" value="F:auxin efflux transmembrane transporter activity"/>
    <property type="evidence" value="ECO:0007669"/>
    <property type="project" value="UniProtKB-ARBA"/>
</dbReference>
<name>A0ABC8WG20_9POAL</name>
<gene>
    <name evidence="15" type="ORF">URODEC1_LOCUS13670</name>
</gene>
<evidence type="ECO:0000256" key="6">
    <source>
        <dbReference type="ARBA" id="ARBA00022741"/>
    </source>
</evidence>
<dbReference type="SUPFAM" id="SSF52540">
    <property type="entry name" value="P-loop containing nucleoside triphosphate hydrolases"/>
    <property type="match status" value="2"/>
</dbReference>
<feature type="transmembrane region" description="Helical" evidence="12">
    <location>
        <begin position="843"/>
        <end position="863"/>
    </location>
</feature>
<feature type="transmembrane region" description="Helical" evidence="12">
    <location>
        <begin position="817"/>
        <end position="837"/>
    </location>
</feature>
<dbReference type="EMBL" id="OZ075122">
    <property type="protein sequence ID" value="CAL4909398.1"/>
    <property type="molecule type" value="Genomic_DNA"/>
</dbReference>
<dbReference type="PANTHER" id="PTHR24222:SF65">
    <property type="entry name" value="ABC TRANSPORTER B FAMILY MEMBER 9"/>
    <property type="match status" value="1"/>
</dbReference>
<accession>A0ABC8WG20</accession>
<dbReference type="Proteomes" id="UP001497457">
    <property type="component" value="Chromosome 12b"/>
</dbReference>
<reference evidence="15 16" key="2">
    <citation type="submission" date="2024-10" db="EMBL/GenBank/DDBJ databases">
        <authorList>
            <person name="Ryan C."/>
        </authorList>
    </citation>
    <scope>NUCLEOTIDE SEQUENCE [LARGE SCALE GENOMIC DNA]</scope>
</reference>
<evidence type="ECO:0000256" key="1">
    <source>
        <dbReference type="ARBA" id="ARBA00004651"/>
    </source>
</evidence>
<dbReference type="CDD" id="cd18577">
    <property type="entry name" value="ABC_6TM_Pgp_ABCB1_D1_like"/>
    <property type="match status" value="1"/>
</dbReference>
<evidence type="ECO:0000256" key="7">
    <source>
        <dbReference type="ARBA" id="ARBA00022840"/>
    </source>
</evidence>
<dbReference type="CDD" id="cd03249">
    <property type="entry name" value="ABC_MTABC3_MDL1_MDL2"/>
    <property type="match status" value="2"/>
</dbReference>
<sequence>MEAHGRVKFHELFKYADSTDMVLMLVGMVSAVASGVSQAIMMVIFGQLITAFGDATHETVLHRVNKVGYVLKYVLRSKMHGWHQSHHDLVALDYVYLGIGTGIVSFLQVSCWTMTGERQANRIRSLYLKSVLRQDIAFFDLEMTAGQVISCASADTVLIQGAIGDKVGKFAQLVTTFLGGLTVAFVKGWLLTLVMLSTVPLFIAAGRIVSGMQSKISGEGQESYTDAGDVVEQTVASIRMVVSFNGEKEAVSRYNNQIKKAYKATVWEGAALGFGAGSLSFIYFSTFGLVIWYGTKLIQSRGYNGGHIISILFAVMVGGRALGDAAPCLSAFADGRAAAHRLFKTIRRKPEIDSDGAGGMVLEDIKGDVDLKDVYFSYPSRPGQLIFNGLSLQVSSGKTMALVGESGSGKSTVINLVERFYDPQAGEVCIDGINIKCFKLDWIRQKIGLVSQEPLLFTTSIKENISYGKEDATLEEVKRAAELANAATFINSLPNGYDATVGQHGTQLSGGQKQRIAIARAILKTPRILLLDEATSALDLESERIVQNALNRVMVDRTTLIVAHRLSTVKNADSISVVHHGKIIEQGHHDELMKDPDGAYSQLIRLQEAHHEYGYQVDAGISHPRPRRSLSLRQSTSNPAGSISRRTMTPPPSLTVSNESVKYNGANSDNKNDDSKTLKEAPIGRLLSLNKPETSALVFGSLAAAIHGAIIPTTGLVLASAAIVFYEPLDKRAKDSRFWSLVSVGLGTVSMISRLANGFLFAIAGGKLIERVRGLTFQSIVHQEVAWFDDSINSSGALGGRLCIDVLNLRRLVGDNLAVIIQCTASLFSGIVIAMVSDWKVSIVIMAVIPLIGLQGYAQVKFLKGFSQDAKMMYEEASQVAADAVVSIKTVASFCAQKRVVTVYSNKCQASKIQGIRTGIVGGLGFGFSNMIVYTSSALCYFVAAQFISHGKSTFPSVFKAFLSLLLAMIGLSEASTLASDTKKAKDAATSIFSIIDKKSKIDSRTGEGLTLDHVNGDIDFNHISFKYPCRLDIQIFCDFTLNVPSGKNAALVGPSGSGKSTVIALLERFYDPDSGMILLDGVDIKNLKVSWLRSKMGLVSQEPVLFNDTIRANITYGKHEVTEEEIVKASMAANAHEFISSMPQGYSTVVGERGTQLSGGQKQRVAIARAILKDPRILLLDEATSALDAESERVVQDTLNQAMVGRTTITVAHRLSTIQRADMIAVLKDGMIVEKGTHEALMGIEGGVYASLVELRSGTA</sequence>
<feature type="region of interest" description="Disordered" evidence="11">
    <location>
        <begin position="618"/>
        <end position="677"/>
    </location>
</feature>
<protein>
    <submittedName>
        <fullName evidence="15">Uncharacterized protein</fullName>
    </submittedName>
</protein>
<dbReference type="PROSITE" id="PS00211">
    <property type="entry name" value="ABC_TRANSPORTER_1"/>
    <property type="match status" value="2"/>
</dbReference>
<dbReference type="InterPro" id="IPR003593">
    <property type="entry name" value="AAA+_ATPase"/>
</dbReference>
<keyword evidence="16" id="KW-1185">Reference proteome</keyword>
<dbReference type="FunFam" id="3.40.50.300:FF:000066">
    <property type="entry name" value="ABC transporter B family member 1"/>
    <property type="match status" value="2"/>
</dbReference>
<keyword evidence="5" id="KW-0677">Repeat</keyword>
<dbReference type="SUPFAM" id="SSF90123">
    <property type="entry name" value="ABC transporter transmembrane region"/>
    <property type="match status" value="2"/>
</dbReference>
<evidence type="ECO:0000313" key="16">
    <source>
        <dbReference type="Proteomes" id="UP001497457"/>
    </source>
</evidence>
<feature type="compositionally biased region" description="Polar residues" evidence="11">
    <location>
        <begin position="654"/>
        <end position="669"/>
    </location>
</feature>
<reference evidence="16" key="1">
    <citation type="submission" date="2024-06" db="EMBL/GenBank/DDBJ databases">
        <authorList>
            <person name="Ryan C."/>
        </authorList>
    </citation>
    <scope>NUCLEOTIDE SEQUENCE [LARGE SCALE GENOMIC DNA]</scope>
</reference>
<dbReference type="PANTHER" id="PTHR24222">
    <property type="entry name" value="ABC TRANSPORTER B FAMILY"/>
    <property type="match status" value="1"/>
</dbReference>
<feature type="domain" description="ABC transmembrane type-1" evidence="14">
    <location>
        <begin position="698"/>
        <end position="984"/>
    </location>
</feature>
<dbReference type="FunFam" id="1.20.1560.10:FF:000009">
    <property type="entry name" value="ABC transporter B family member 1"/>
    <property type="match status" value="1"/>
</dbReference>
<organism evidence="15 16">
    <name type="scientific">Urochloa decumbens</name>
    <dbReference type="NCBI Taxonomy" id="240449"/>
    <lineage>
        <taxon>Eukaryota</taxon>
        <taxon>Viridiplantae</taxon>
        <taxon>Streptophyta</taxon>
        <taxon>Embryophyta</taxon>
        <taxon>Tracheophyta</taxon>
        <taxon>Spermatophyta</taxon>
        <taxon>Magnoliopsida</taxon>
        <taxon>Liliopsida</taxon>
        <taxon>Poales</taxon>
        <taxon>Poaceae</taxon>
        <taxon>PACMAD clade</taxon>
        <taxon>Panicoideae</taxon>
        <taxon>Panicodae</taxon>
        <taxon>Paniceae</taxon>
        <taxon>Melinidinae</taxon>
        <taxon>Urochloa</taxon>
    </lineage>
</organism>
<evidence type="ECO:0000313" key="15">
    <source>
        <dbReference type="EMBL" id="CAL4909398.1"/>
    </source>
</evidence>
<evidence type="ECO:0000256" key="4">
    <source>
        <dbReference type="ARBA" id="ARBA00022692"/>
    </source>
</evidence>
<dbReference type="SMART" id="SM00382">
    <property type="entry name" value="AAA"/>
    <property type="match status" value="2"/>
</dbReference>
<dbReference type="CDD" id="cd18578">
    <property type="entry name" value="ABC_6TM_Pgp_ABCB1_D2_like"/>
    <property type="match status" value="1"/>
</dbReference>
<dbReference type="PROSITE" id="PS50929">
    <property type="entry name" value="ABC_TM1F"/>
    <property type="match status" value="2"/>
</dbReference>
<feature type="transmembrane region" description="Helical" evidence="12">
    <location>
        <begin position="961"/>
        <end position="979"/>
    </location>
</feature>
<keyword evidence="6" id="KW-0547">Nucleotide-binding</keyword>
<evidence type="ECO:0000256" key="8">
    <source>
        <dbReference type="ARBA" id="ARBA00022989"/>
    </source>
</evidence>
<dbReference type="GO" id="GO:0005524">
    <property type="term" value="F:ATP binding"/>
    <property type="evidence" value="ECO:0007669"/>
    <property type="project" value="UniProtKB-KW"/>
</dbReference>
<keyword evidence="10" id="KW-0325">Glycoprotein</keyword>
<dbReference type="Gene3D" id="3.40.50.300">
    <property type="entry name" value="P-loop containing nucleotide triphosphate hydrolases"/>
    <property type="match status" value="2"/>
</dbReference>
<keyword evidence="7" id="KW-0067">ATP-binding</keyword>
<feature type="domain" description="ABC transmembrane type-1" evidence="14">
    <location>
        <begin position="25"/>
        <end position="334"/>
    </location>
</feature>
<dbReference type="PROSITE" id="PS50893">
    <property type="entry name" value="ABC_TRANSPORTER_2"/>
    <property type="match status" value="2"/>
</dbReference>
<dbReference type="InterPro" id="IPR011527">
    <property type="entry name" value="ABC1_TM_dom"/>
</dbReference>
<evidence type="ECO:0000256" key="9">
    <source>
        <dbReference type="ARBA" id="ARBA00023136"/>
    </source>
</evidence>
<evidence type="ECO:0000256" key="5">
    <source>
        <dbReference type="ARBA" id="ARBA00022737"/>
    </source>
</evidence>
<dbReference type="Pfam" id="PF00664">
    <property type="entry name" value="ABC_membrane"/>
    <property type="match status" value="2"/>
</dbReference>
<feature type="transmembrane region" description="Helical" evidence="12">
    <location>
        <begin position="94"/>
        <end position="115"/>
    </location>
</feature>
<comment type="subcellular location">
    <subcellularLocation>
        <location evidence="1">Cell membrane</location>
        <topology evidence="1">Multi-pass membrane protein</topology>
    </subcellularLocation>
</comment>
<comment type="similarity">
    <text evidence="2">Belongs to the ABC transporter superfamily. ABCB family. Multidrug resistance exporter (TC 3.A.1.201) subfamily.</text>
</comment>
<feature type="transmembrane region" description="Helical" evidence="12">
    <location>
        <begin position="21"/>
        <end position="45"/>
    </location>
</feature>
<dbReference type="GO" id="GO:0005886">
    <property type="term" value="C:plasma membrane"/>
    <property type="evidence" value="ECO:0007669"/>
    <property type="project" value="UniProtKB-SubCell"/>
</dbReference>
<dbReference type="InterPro" id="IPR039421">
    <property type="entry name" value="Type_1_exporter"/>
</dbReference>